<gene>
    <name evidence="7" type="ORF">ENM60_00115</name>
</gene>
<feature type="transmembrane region" description="Helical" evidence="6">
    <location>
        <begin position="72"/>
        <end position="90"/>
    </location>
</feature>
<evidence type="ECO:0000256" key="4">
    <source>
        <dbReference type="ARBA" id="ARBA00022989"/>
    </source>
</evidence>
<comment type="caution">
    <text evidence="7">The sequence shown here is derived from an EMBL/GenBank/DDBJ whole genome shotgun (WGS) entry which is preliminary data.</text>
</comment>
<dbReference type="PANTHER" id="PTHR38825">
    <property type="entry name" value="LYSINE EXPORTER PROTEIN (LYSE/YGGA)"/>
    <property type="match status" value="1"/>
</dbReference>
<dbReference type="GO" id="GO:0006865">
    <property type="term" value="P:amino acid transport"/>
    <property type="evidence" value="ECO:0007669"/>
    <property type="project" value="InterPro"/>
</dbReference>
<evidence type="ECO:0000256" key="3">
    <source>
        <dbReference type="ARBA" id="ARBA00022692"/>
    </source>
</evidence>
<dbReference type="AlphaFoldDB" id="A0A7J3XWX1"/>
<feature type="transmembrane region" description="Helical" evidence="6">
    <location>
        <begin position="110"/>
        <end position="139"/>
    </location>
</feature>
<accession>A0A7J3XWX1</accession>
<organism evidence="7">
    <name type="scientific">Thermogladius calderae</name>
    <dbReference type="NCBI Taxonomy" id="1200300"/>
    <lineage>
        <taxon>Archaea</taxon>
        <taxon>Thermoproteota</taxon>
        <taxon>Thermoprotei</taxon>
        <taxon>Desulfurococcales</taxon>
        <taxon>Desulfurococcaceae</taxon>
        <taxon>Thermogladius</taxon>
    </lineage>
</organism>
<dbReference type="Pfam" id="PF01810">
    <property type="entry name" value="LysE"/>
    <property type="match status" value="1"/>
</dbReference>
<keyword evidence="2" id="KW-1003">Cell membrane</keyword>
<evidence type="ECO:0000256" key="1">
    <source>
        <dbReference type="ARBA" id="ARBA00004651"/>
    </source>
</evidence>
<keyword evidence="3 6" id="KW-0812">Transmembrane</keyword>
<sequence length="211" mass="22596">MSGRGRAIIDIMAVSTSGALSPGPLSFTAVAAGAYLGVFGGLLVATGHLLFELPFTLLLAHGFRRLGEAISRYRLGLDLAFIASALYFAYESFKAGMNPVNPTGGIVSSSISALLAGFLLTGLNAYFIAWWLTVGIPLVRVFSEAGALLRLGYYTAHVWIDYAWLTLLSTAGFLLSTRFYSYMLDTIGIVLVALAARHVHTIVNHFAENQG</sequence>
<dbReference type="GO" id="GO:0005886">
    <property type="term" value="C:plasma membrane"/>
    <property type="evidence" value="ECO:0007669"/>
    <property type="project" value="UniProtKB-SubCell"/>
</dbReference>
<evidence type="ECO:0000313" key="7">
    <source>
        <dbReference type="EMBL" id="HHP67197.1"/>
    </source>
</evidence>
<keyword evidence="5 6" id="KW-0472">Membrane</keyword>
<proteinExistence type="predicted"/>
<keyword evidence="4 6" id="KW-1133">Transmembrane helix</keyword>
<feature type="transmembrane region" description="Helical" evidence="6">
    <location>
        <begin position="179"/>
        <end position="196"/>
    </location>
</feature>
<evidence type="ECO:0008006" key="8">
    <source>
        <dbReference type="Google" id="ProtNLM"/>
    </source>
</evidence>
<protein>
    <recommendedName>
        <fullName evidence="8">Lysine exporter protein (LYSE/YGGA)</fullName>
    </recommendedName>
</protein>
<dbReference type="EMBL" id="DRYK01000004">
    <property type="protein sequence ID" value="HHP67197.1"/>
    <property type="molecule type" value="Genomic_DNA"/>
</dbReference>
<evidence type="ECO:0000256" key="5">
    <source>
        <dbReference type="ARBA" id="ARBA00023136"/>
    </source>
</evidence>
<comment type="subcellular location">
    <subcellularLocation>
        <location evidence="1">Cell membrane</location>
        <topology evidence="1">Multi-pass membrane protein</topology>
    </subcellularLocation>
</comment>
<feature type="transmembrane region" description="Helical" evidence="6">
    <location>
        <begin position="151"/>
        <end position="173"/>
    </location>
</feature>
<dbReference type="InterPro" id="IPR001123">
    <property type="entry name" value="LeuE-type"/>
</dbReference>
<dbReference type="PANTHER" id="PTHR38825:SF1">
    <property type="entry name" value="TRANSPORTER, LYSE FAMILY"/>
    <property type="match status" value="1"/>
</dbReference>
<evidence type="ECO:0000256" key="2">
    <source>
        <dbReference type="ARBA" id="ARBA00022475"/>
    </source>
</evidence>
<evidence type="ECO:0000256" key="6">
    <source>
        <dbReference type="SAM" id="Phobius"/>
    </source>
</evidence>
<reference evidence="7" key="1">
    <citation type="journal article" date="2020" name="mSystems">
        <title>Genome- and Community-Level Interaction Insights into Carbon Utilization and Element Cycling Functions of Hydrothermarchaeota in Hydrothermal Sediment.</title>
        <authorList>
            <person name="Zhou Z."/>
            <person name="Liu Y."/>
            <person name="Xu W."/>
            <person name="Pan J."/>
            <person name="Luo Z.H."/>
            <person name="Li M."/>
        </authorList>
    </citation>
    <scope>NUCLEOTIDE SEQUENCE [LARGE SCALE GENOMIC DNA]</scope>
    <source>
        <strain evidence="7">SpSt-110</strain>
    </source>
</reference>
<feature type="transmembrane region" description="Helical" evidence="6">
    <location>
        <begin position="25"/>
        <end position="51"/>
    </location>
</feature>
<name>A0A7J3XWX1_9CREN</name>